<evidence type="ECO:0000313" key="2">
    <source>
        <dbReference type="Proteomes" id="UP000297753"/>
    </source>
</evidence>
<dbReference type="RefSeq" id="WP_134836804.1">
    <property type="nucleotide sequence ID" value="NZ_SATR01000035.1"/>
</dbReference>
<protein>
    <submittedName>
        <fullName evidence="1">Transcriptional regulator</fullName>
    </submittedName>
</protein>
<dbReference type="InterPro" id="IPR009679">
    <property type="entry name" value="Phage_186_CII-like"/>
</dbReference>
<comment type="caution">
    <text evidence="1">The sequence shown here is derived from an EMBL/GenBank/DDBJ whole genome shotgun (WGS) entry which is preliminary data.</text>
</comment>
<name>A0A4Y8WBA5_9VIBR</name>
<accession>A0A4Y8WBA5</accession>
<keyword evidence="2" id="KW-1185">Reference proteome</keyword>
<dbReference type="Proteomes" id="UP000297753">
    <property type="component" value="Unassembled WGS sequence"/>
</dbReference>
<gene>
    <name evidence="1" type="ORF">ELS82_18570</name>
</gene>
<dbReference type="EMBL" id="SATR01000035">
    <property type="protein sequence ID" value="TFH90087.1"/>
    <property type="molecule type" value="Genomic_DNA"/>
</dbReference>
<dbReference type="AlphaFoldDB" id="A0A4Y8WBA5"/>
<dbReference type="GO" id="GO:0003677">
    <property type="term" value="F:DNA binding"/>
    <property type="evidence" value="ECO:0007669"/>
    <property type="project" value="InterPro"/>
</dbReference>
<reference evidence="1 2" key="1">
    <citation type="submission" date="2019-01" db="EMBL/GenBank/DDBJ databases">
        <title>Vibrio BEI176 sp. nov, a marine bacterium isolated from China: eastern marignal seas.</title>
        <authorList>
            <person name="Li B."/>
        </authorList>
    </citation>
    <scope>NUCLEOTIDE SEQUENCE [LARGE SCALE GENOMIC DNA]</scope>
    <source>
        <strain evidence="1 2">BEI176</strain>
    </source>
</reference>
<sequence>MEANQTMCVFLADVQHEYNEACSLFRQRHRNELTEIANACGLRANMLRNKLNTEQPHVLSLPEMMAISKATNDYVILEVVLRKLDLVTAHIPADSETESFIKRALNNSIYSGELSQLALDNAGNKTLPRSTKNSTIETAQASISNLMLLVNDLESRTGSAQPFFAMGVDFIASGSPLPGLS</sequence>
<proteinExistence type="predicted"/>
<dbReference type="OrthoDB" id="6418490at2"/>
<evidence type="ECO:0000313" key="1">
    <source>
        <dbReference type="EMBL" id="TFH90087.1"/>
    </source>
</evidence>
<organism evidence="1 2">
    <name type="scientific">Vibrio ouci</name>
    <dbReference type="NCBI Taxonomy" id="2499078"/>
    <lineage>
        <taxon>Bacteria</taxon>
        <taxon>Pseudomonadati</taxon>
        <taxon>Pseudomonadota</taxon>
        <taxon>Gammaproteobacteria</taxon>
        <taxon>Vibrionales</taxon>
        <taxon>Vibrionaceae</taxon>
        <taxon>Vibrio</taxon>
    </lineage>
</organism>
<dbReference type="Pfam" id="PF06892">
    <property type="entry name" value="Phage_CP76"/>
    <property type="match status" value="1"/>
</dbReference>